<gene>
    <name evidence="1" type="ORF">PsorP6_006411</name>
</gene>
<proteinExistence type="predicted"/>
<accession>A0ACC0W2H2</accession>
<name>A0ACC0W2H2_9STRA</name>
<dbReference type="EMBL" id="CM047583">
    <property type="protein sequence ID" value="KAI9912939.1"/>
    <property type="molecule type" value="Genomic_DNA"/>
</dbReference>
<evidence type="ECO:0000313" key="2">
    <source>
        <dbReference type="Proteomes" id="UP001163321"/>
    </source>
</evidence>
<protein>
    <submittedName>
        <fullName evidence="1">Uncharacterized protein</fullName>
    </submittedName>
</protein>
<reference evidence="1 2" key="1">
    <citation type="journal article" date="2022" name="bioRxiv">
        <title>The genome of the oomycete Peronosclerospora sorghi, a cosmopolitan pathogen of maize and sorghum, is inflated with dispersed pseudogenes.</title>
        <authorList>
            <person name="Fletcher K."/>
            <person name="Martin F."/>
            <person name="Isakeit T."/>
            <person name="Cavanaugh K."/>
            <person name="Magill C."/>
            <person name="Michelmore R."/>
        </authorList>
    </citation>
    <scope>NUCLEOTIDE SEQUENCE [LARGE SCALE GENOMIC DNA]</scope>
    <source>
        <strain evidence="1">P6</strain>
    </source>
</reference>
<evidence type="ECO:0000313" key="1">
    <source>
        <dbReference type="EMBL" id="KAI9912939.1"/>
    </source>
</evidence>
<dbReference type="Proteomes" id="UP001163321">
    <property type="component" value="Chromosome 4"/>
</dbReference>
<keyword evidence="2" id="KW-1185">Reference proteome</keyword>
<sequence>MRSDADIPATSDASDPPARSIASPALTPVPRAIAPSEPSEGAIAPSDFHDEERGEGYAEGDVGGVGGSELQPDGDNDDHMEDDWDHEKFDPWAGLDNLDVPFEEFRGRFGLMFEESFAITSNGREGILWRRVFDDFHASEDVLYLDPTGPHRFDMDRRTHIRRQIIGGGLEAVFTNEDRLAWYQSVRNQGPAQPLLSVEETALLNIYYDDNGVGTIQTSQGPKQFHARDY</sequence>
<comment type="caution">
    <text evidence="1">The sequence shown here is derived from an EMBL/GenBank/DDBJ whole genome shotgun (WGS) entry which is preliminary data.</text>
</comment>
<organism evidence="1 2">
    <name type="scientific">Peronosclerospora sorghi</name>
    <dbReference type="NCBI Taxonomy" id="230839"/>
    <lineage>
        <taxon>Eukaryota</taxon>
        <taxon>Sar</taxon>
        <taxon>Stramenopiles</taxon>
        <taxon>Oomycota</taxon>
        <taxon>Peronosporomycetes</taxon>
        <taxon>Peronosporales</taxon>
        <taxon>Peronosporaceae</taxon>
        <taxon>Peronosclerospora</taxon>
    </lineage>
</organism>